<dbReference type="InterPro" id="IPR025746">
    <property type="entry name" value="PilX_N_dom"/>
</dbReference>
<name>A0A9X7V5B3_9GAMM</name>
<dbReference type="Pfam" id="PF14341">
    <property type="entry name" value="PilX_N"/>
    <property type="match status" value="1"/>
</dbReference>
<dbReference type="AlphaFoldDB" id="A0A9X7V5B3"/>
<gene>
    <name evidence="2" type="ORF">I6H70_08310</name>
</gene>
<reference evidence="2 3" key="1">
    <citation type="submission" date="2020-12" db="EMBL/GenBank/DDBJ databases">
        <title>FDA dAtabase for Regulatory Grade micrObial Sequences (FDA-ARGOS): Supporting development and validation of Infectious Disease Dx tests.</title>
        <authorList>
            <person name="Sproer C."/>
            <person name="Gronow S."/>
            <person name="Severitt S."/>
            <person name="Schroder I."/>
            <person name="Tallon L."/>
            <person name="Sadzewicz L."/>
            <person name="Zhao X."/>
            <person name="Boylan J."/>
            <person name="Ott S."/>
            <person name="Bowen H."/>
            <person name="Vavikolanu K."/>
            <person name="Mehta A."/>
            <person name="Aluvathingal J."/>
            <person name="Nadendla S."/>
            <person name="Lowell S."/>
            <person name="Myers T."/>
            <person name="Yan Y."/>
            <person name="Sichtig H."/>
        </authorList>
    </citation>
    <scope>NUCLEOTIDE SEQUENCE [LARGE SCALE GENOMIC DNA]</scope>
    <source>
        <strain evidence="2 3">FDAARGOS_1013</strain>
    </source>
</reference>
<evidence type="ECO:0000313" key="2">
    <source>
        <dbReference type="EMBL" id="QQN52406.1"/>
    </source>
</evidence>
<proteinExistence type="predicted"/>
<evidence type="ECO:0000259" key="1">
    <source>
        <dbReference type="Pfam" id="PF14341"/>
    </source>
</evidence>
<feature type="domain" description="Type 4 fimbrial biogenesis protein PilX N-terminal" evidence="1">
    <location>
        <begin position="10"/>
        <end position="60"/>
    </location>
</feature>
<organism evidence="2 3">
    <name type="scientific">Stutzerimonas balearica</name>
    <dbReference type="NCBI Taxonomy" id="74829"/>
    <lineage>
        <taxon>Bacteria</taxon>
        <taxon>Pseudomonadati</taxon>
        <taxon>Pseudomonadota</taxon>
        <taxon>Gammaproteobacteria</taxon>
        <taxon>Pseudomonadales</taxon>
        <taxon>Pseudomonadaceae</taxon>
        <taxon>Stutzerimonas</taxon>
    </lineage>
</organism>
<accession>A0A9X7V5B3</accession>
<protein>
    <submittedName>
        <fullName evidence="2">Pilus assembly protein PilX</fullName>
    </submittedName>
</protein>
<dbReference type="Proteomes" id="UP000595933">
    <property type="component" value="Chromosome"/>
</dbReference>
<dbReference type="EMBL" id="CP067013">
    <property type="protein sequence ID" value="QQN52406.1"/>
    <property type="molecule type" value="Genomic_DNA"/>
</dbReference>
<sequence length="221" mass="23796">MTLKQPSQERGAALLVALIMLLILTVLAVSSMRGVVLESRITGNRAESLRLQAAADAALREGEFRFYGPAYLRDKLEPSDSNCQKSNTLQTNGANRPCLLAIADEADRRSFMLDPLAFLASSSAENKTGHDTAAAGDTDVVTWMPYRGREAGNNNATSADFGAYWNTLLISVGEDDATALNAEYGAVMEGRGTYFYQINGQADDRLGLQSTSANVYVGLNN</sequence>
<evidence type="ECO:0000313" key="3">
    <source>
        <dbReference type="Proteomes" id="UP000595933"/>
    </source>
</evidence>
<dbReference type="RefSeq" id="WP_041103845.1">
    <property type="nucleotide sequence ID" value="NZ_CP045858.1"/>
</dbReference>